<dbReference type="PaxDb" id="121845-A0A1S4ER57"/>
<accession>A0A1S4ER57</accession>
<reference evidence="3" key="1">
    <citation type="submission" date="2025-08" db="UniProtKB">
        <authorList>
            <consortium name="RefSeq"/>
        </authorList>
    </citation>
    <scope>IDENTIFICATION</scope>
</reference>
<dbReference type="GeneID" id="108254173"/>
<dbReference type="RefSeq" id="XP_017304656.1">
    <property type="nucleotide sequence ID" value="XM_017449167.1"/>
</dbReference>
<protein>
    <submittedName>
        <fullName evidence="3">Uncharacterized protein LOC108254173</fullName>
    </submittedName>
</protein>
<evidence type="ECO:0000313" key="2">
    <source>
        <dbReference type="Proteomes" id="UP000079169"/>
    </source>
</evidence>
<sequence>MYSRNPRSKHLSQQHAELTAKLKTMNTKEYLAQCQSLIQSAKTVNSVQSNSIFNQSKSILNQSNAIRNPSKSILNQSNSSLNQTKPILNQSNSSLNQTKPILNQSSVQSHPMLSRKRPSLLENELGAKKSCRDQHRTLGGTTDQNQSVCDSNFSHGAIPSLEHVSTLNHSHPVGSK</sequence>
<dbReference type="Proteomes" id="UP000079169">
    <property type="component" value="Unplaced"/>
</dbReference>
<feature type="region of interest" description="Disordered" evidence="1">
    <location>
        <begin position="70"/>
        <end position="97"/>
    </location>
</feature>
<feature type="non-terminal residue" evidence="3">
    <location>
        <position position="176"/>
    </location>
</feature>
<dbReference type="AlphaFoldDB" id="A0A1S4ER57"/>
<name>A0A1S4ER57_DIACI</name>
<gene>
    <name evidence="3" type="primary">LOC108254173</name>
</gene>
<feature type="compositionally biased region" description="Polar residues" evidence="1">
    <location>
        <begin position="84"/>
        <end position="97"/>
    </location>
</feature>
<evidence type="ECO:0000256" key="1">
    <source>
        <dbReference type="SAM" id="MobiDB-lite"/>
    </source>
</evidence>
<organism evidence="2 3">
    <name type="scientific">Diaphorina citri</name>
    <name type="common">Asian citrus psyllid</name>
    <dbReference type="NCBI Taxonomy" id="121845"/>
    <lineage>
        <taxon>Eukaryota</taxon>
        <taxon>Metazoa</taxon>
        <taxon>Ecdysozoa</taxon>
        <taxon>Arthropoda</taxon>
        <taxon>Hexapoda</taxon>
        <taxon>Insecta</taxon>
        <taxon>Pterygota</taxon>
        <taxon>Neoptera</taxon>
        <taxon>Paraneoptera</taxon>
        <taxon>Hemiptera</taxon>
        <taxon>Sternorrhyncha</taxon>
        <taxon>Psylloidea</taxon>
        <taxon>Psyllidae</taxon>
        <taxon>Diaphorininae</taxon>
        <taxon>Diaphorina</taxon>
    </lineage>
</organism>
<proteinExistence type="predicted"/>
<keyword evidence="2" id="KW-1185">Reference proteome</keyword>
<evidence type="ECO:0000313" key="3">
    <source>
        <dbReference type="RefSeq" id="XP_017304656.1"/>
    </source>
</evidence>
<feature type="compositionally biased region" description="Low complexity" evidence="1">
    <location>
        <begin position="74"/>
        <end position="83"/>
    </location>
</feature>
<dbReference type="KEGG" id="dci:108254173"/>